<dbReference type="KEGG" id="xpe:BJD13_24085"/>
<gene>
    <name evidence="3" type="ORF">DB769_13815</name>
    <name evidence="2" type="ORF">G3W61_14235</name>
    <name evidence="1" type="ORF">XP315_23850</name>
</gene>
<accession>A0A0G8X517</accession>
<dbReference type="EMBL" id="JAAGYU010000062">
    <property type="protein sequence ID" value="NEL77396.1"/>
    <property type="molecule type" value="Genomic_DNA"/>
</dbReference>
<dbReference type="Proteomes" id="UP000471082">
    <property type="component" value="Unassembled WGS sequence"/>
</dbReference>
<proteinExistence type="predicted"/>
<dbReference type="GeneID" id="61780175"/>
<evidence type="ECO:0000313" key="1">
    <source>
        <dbReference type="EMBL" id="KLC00657.1"/>
    </source>
</evidence>
<evidence type="ECO:0000313" key="2">
    <source>
        <dbReference type="EMBL" id="NEL77396.1"/>
    </source>
</evidence>
<reference evidence="3 5" key="2">
    <citation type="submission" date="2018-02" db="EMBL/GenBank/DDBJ databases">
        <title>Characterization of Xanthomonas diversity in transplant houses and field plants.</title>
        <authorList>
            <person name="Abrahamian P."/>
            <person name="Timilsina S."/>
            <person name="Minsavage G.V."/>
            <person name="Goss E.M."/>
            <person name="Jones J.B."/>
            <person name="Vallad G.E."/>
        </authorList>
    </citation>
    <scope>NUCLEOTIDE SEQUENCE [LARGE SCALE GENOMIC DNA]</scope>
    <source>
        <strain evidence="3 5">GEV2132</strain>
    </source>
</reference>
<sequence length="137" mass="15216">MNEEQEIAEAAGKRELYDAFWKESSDAIKPFREFWSKSGGTMREEAGKLDAVLGGRTPVSDQAVTDCRLAVMRLHQFAHAISELSSGSIAKIQNELCQRAMTDIVVRAMDAAKKAQRDMATIYQWVAAAEHPNTAQQ</sequence>
<dbReference type="AlphaFoldDB" id="A0A0G8X517"/>
<evidence type="ECO:0000313" key="4">
    <source>
        <dbReference type="Proteomes" id="UP000035369"/>
    </source>
</evidence>
<dbReference type="EMBL" id="JZUY01000088">
    <property type="protein sequence ID" value="KLC00657.1"/>
    <property type="molecule type" value="Genomic_DNA"/>
</dbReference>
<evidence type="ECO:0000313" key="6">
    <source>
        <dbReference type="Proteomes" id="UP000471082"/>
    </source>
</evidence>
<name>A0A0G8X517_XANPE</name>
<organism evidence="2 6">
    <name type="scientific">Xanthomonas perforans</name>
    <dbReference type="NCBI Taxonomy" id="442694"/>
    <lineage>
        <taxon>Bacteria</taxon>
        <taxon>Pseudomonadati</taxon>
        <taxon>Pseudomonadota</taxon>
        <taxon>Gammaproteobacteria</taxon>
        <taxon>Lysobacterales</taxon>
        <taxon>Lysobacteraceae</taxon>
        <taxon>Xanthomonas</taxon>
    </lineage>
</organism>
<evidence type="ECO:0000313" key="3">
    <source>
        <dbReference type="EMBL" id="RXD52957.1"/>
    </source>
</evidence>
<dbReference type="EMBL" id="PUUL01000078">
    <property type="protein sequence ID" value="RXD52957.1"/>
    <property type="molecule type" value="Genomic_DNA"/>
</dbReference>
<evidence type="ECO:0000313" key="5">
    <source>
        <dbReference type="Proteomes" id="UP000289372"/>
    </source>
</evidence>
<reference evidence="1 4" key="1">
    <citation type="submission" date="2015-02" db="EMBL/GenBank/DDBJ databases">
        <title>Whole genome sequencing of multiple isolates of three species of pepper and tomato-infecting xanthomonads reveals genetic diversity in field strains and pinpoints effectors responsible for host specificity.</title>
        <authorList>
            <person name="Schwartz A."/>
            <person name="Dahlbeck D."/>
            <person name="Staskawicz B."/>
            <person name="Bart R."/>
            <person name="Potnis N."/>
            <person name="Minsavage G."/>
            <person name="Timilsina S."/>
            <person name="Goss E."/>
            <person name="Jones J."/>
            <person name="Vallad G."/>
            <person name="Barak J."/>
            <person name="Miller S."/>
            <person name="Ritchie D."/>
            <person name="Martins J.Jr."/>
            <person name="Patane J.S."/>
            <person name="Setubal J.C."/>
        </authorList>
    </citation>
    <scope>NUCLEOTIDE SEQUENCE [LARGE SCALE GENOMIC DNA]</scope>
    <source>
        <strain evidence="1 4">Xp3-15</strain>
    </source>
</reference>
<dbReference type="RefSeq" id="WP_015462672.1">
    <property type="nucleotide sequence ID" value="NZ_CP018476.1"/>
</dbReference>
<dbReference type="Proteomes" id="UP000035369">
    <property type="component" value="Unassembled WGS sequence"/>
</dbReference>
<comment type="caution">
    <text evidence="2">The sequence shown here is derived from an EMBL/GenBank/DDBJ whole genome shotgun (WGS) entry which is preliminary data.</text>
</comment>
<keyword evidence="4" id="KW-1185">Reference proteome</keyword>
<dbReference type="Proteomes" id="UP000289372">
    <property type="component" value="Unassembled WGS sequence"/>
</dbReference>
<protein>
    <submittedName>
        <fullName evidence="2">Uncharacterized protein</fullName>
    </submittedName>
</protein>
<reference evidence="2 6" key="3">
    <citation type="submission" date="2019-11" db="EMBL/GenBank/DDBJ databases">
        <title>Genome-resolved metagenomics to study the prevalence of co-infection and intraspecific heterogeneity among plant pathogen metapopulations.</title>
        <authorList>
            <person name="Newberry E."/>
            <person name="Bhandari R."/>
            <person name="Kemble J."/>
            <person name="Sikora E."/>
            <person name="Potnis N."/>
        </authorList>
    </citation>
    <scope>NUCLEOTIDE SEQUENCE [LARGE SCALE GENOMIC DNA]</scope>
    <source>
        <strain evidence="2">Xp_Tom_Tuscaloosa_18b</strain>
    </source>
</reference>